<dbReference type="AlphaFoldDB" id="O52079"/>
<dbReference type="SUPFAM" id="SSF56925">
    <property type="entry name" value="OMPA-like"/>
    <property type="match status" value="1"/>
</dbReference>
<sequence length="237" mass="25639">MHYKKFFSAAALATLLSLSNSAFSDPVGPISDEETSYYVRLQYNGEFLPLFTKVDGITYKKDKSDYSPLKPSFIAGGGAFGYKMDDIRVDVEGVYSYLNKNDVKDVTFDPANTIADSVTAISGLVNVYYDIAIEDMPITPYIGVGVGATYISTPLEPAVNDQKSKFGFAGQVKAGVSYDVTPEVKLYAGARYFGSYGANFDGKKTDPKDSTRQVTDAGAYKVLYSTVGAEAGVAFNF</sequence>
<protein>
    <submittedName>
        <fullName evidence="3">Outer surface protein</fullName>
    </submittedName>
</protein>
<dbReference type="InterPro" id="IPR011250">
    <property type="entry name" value="OMP/PagP_B-barrel"/>
</dbReference>
<reference evidence="3" key="1">
    <citation type="journal article" date="1998" name="J. Bacteriol.">
        <title>Cloning and characterization of a gene encoding the major surface protein of the bacterial endosymbiont Wolbachia pipientis.</title>
        <authorList>
            <person name="Braig H.R."/>
            <person name="Zhou W."/>
            <person name="Dobson S.L."/>
            <person name="O'Neill S.L."/>
        </authorList>
    </citation>
    <scope>NUCLEOTIDE SEQUENCE</scope>
    <source>
        <strain evidence="3">Wcof</strain>
    </source>
</reference>
<feature type="chain" id="PRO_5004159106" evidence="1">
    <location>
        <begin position="25"/>
        <end position="237"/>
    </location>
</feature>
<gene>
    <name evidence="3" type="primary">wsp</name>
</gene>
<dbReference type="EMBL" id="AF020067">
    <property type="protein sequence ID" value="AAC46297.1"/>
    <property type="molecule type" value="Genomic_DNA"/>
</dbReference>
<proteinExistence type="predicted"/>
<accession>O52079</accession>
<feature type="domain" description="Msp4/OMP-like" evidence="2">
    <location>
        <begin position="33"/>
        <end position="237"/>
    </location>
</feature>
<dbReference type="Pfam" id="PF01617">
    <property type="entry name" value="Surface_Ag_2"/>
    <property type="match status" value="1"/>
</dbReference>
<dbReference type="InterPro" id="IPR002566">
    <property type="entry name" value="Msp4_OMP-like"/>
</dbReference>
<feature type="signal peptide" evidence="1">
    <location>
        <begin position="1"/>
        <end position="24"/>
    </location>
</feature>
<dbReference type="Gene3D" id="2.40.160.20">
    <property type="match status" value="1"/>
</dbReference>
<name>O52079_9RICK</name>
<evidence type="ECO:0000259" key="2">
    <source>
        <dbReference type="Pfam" id="PF01617"/>
    </source>
</evidence>
<evidence type="ECO:0000256" key="1">
    <source>
        <dbReference type="SAM" id="SignalP"/>
    </source>
</evidence>
<organism evidence="3">
    <name type="scientific">Wolbachia sp. wCof</name>
    <dbReference type="NCBI Taxonomy" id="66072"/>
    <lineage>
        <taxon>Bacteria</taxon>
        <taxon>Pseudomonadati</taxon>
        <taxon>Pseudomonadota</taxon>
        <taxon>Alphaproteobacteria</taxon>
        <taxon>Rickettsiales</taxon>
        <taxon>Anaplasmataceae</taxon>
        <taxon>Wolbachieae</taxon>
        <taxon>Wolbachia</taxon>
    </lineage>
</organism>
<evidence type="ECO:0000313" key="3">
    <source>
        <dbReference type="EMBL" id="AAC46297.1"/>
    </source>
</evidence>
<keyword evidence="1" id="KW-0732">Signal</keyword>